<protein>
    <recommendedName>
        <fullName evidence="2">EamA domain-containing protein</fullName>
    </recommendedName>
</protein>
<feature type="transmembrane region" description="Helical" evidence="1">
    <location>
        <begin position="98"/>
        <end position="118"/>
    </location>
</feature>
<feature type="transmembrane region" description="Helical" evidence="1">
    <location>
        <begin position="36"/>
        <end position="57"/>
    </location>
</feature>
<accession>A0A645DET2</accession>
<dbReference type="Gene3D" id="1.10.3730.20">
    <property type="match status" value="1"/>
</dbReference>
<feature type="transmembrane region" description="Helical" evidence="1">
    <location>
        <begin position="69"/>
        <end position="86"/>
    </location>
</feature>
<organism evidence="3">
    <name type="scientific">bioreactor metagenome</name>
    <dbReference type="NCBI Taxonomy" id="1076179"/>
    <lineage>
        <taxon>unclassified sequences</taxon>
        <taxon>metagenomes</taxon>
        <taxon>ecological metagenomes</taxon>
    </lineage>
</organism>
<dbReference type="PANTHER" id="PTHR22911">
    <property type="entry name" value="ACYL-MALONYL CONDENSING ENZYME-RELATED"/>
    <property type="match status" value="1"/>
</dbReference>
<gene>
    <name evidence="3" type="ORF">SDC9_134859</name>
</gene>
<evidence type="ECO:0000259" key="2">
    <source>
        <dbReference type="Pfam" id="PF00892"/>
    </source>
</evidence>
<name>A0A645DET2_9ZZZZ</name>
<feature type="domain" description="EamA" evidence="2">
    <location>
        <begin position="2"/>
        <end position="140"/>
    </location>
</feature>
<evidence type="ECO:0000256" key="1">
    <source>
        <dbReference type="SAM" id="Phobius"/>
    </source>
</evidence>
<sequence length="142" mass="15200">MWWVFALLSAFFAALTAIFAKIGVTGVNSDLATAIRTIVILVVAWVIALFSNGLTGLQTNIQSLTKTNILFLILSGLATGFSWIFYFKALQIGKVAQVAPVDKLSVALVIILSIVFLGETVTPKMLIGASFIIVGTIILVLQ</sequence>
<keyword evidence="1" id="KW-0812">Transmembrane</keyword>
<keyword evidence="1" id="KW-0472">Membrane</keyword>
<dbReference type="FunFam" id="1.10.3730.20:FF:000009">
    <property type="entry name" value="EamA family transporter"/>
    <property type="match status" value="1"/>
</dbReference>
<dbReference type="AlphaFoldDB" id="A0A645DET2"/>
<dbReference type="Pfam" id="PF00892">
    <property type="entry name" value="EamA"/>
    <property type="match status" value="1"/>
</dbReference>
<dbReference type="InterPro" id="IPR037185">
    <property type="entry name" value="EmrE-like"/>
</dbReference>
<dbReference type="SUPFAM" id="SSF103481">
    <property type="entry name" value="Multidrug resistance efflux transporter EmrE"/>
    <property type="match status" value="1"/>
</dbReference>
<keyword evidence="1" id="KW-1133">Transmembrane helix</keyword>
<proteinExistence type="predicted"/>
<dbReference type="EMBL" id="VSSQ01035521">
    <property type="protein sequence ID" value="MPM87759.1"/>
    <property type="molecule type" value="Genomic_DNA"/>
</dbReference>
<comment type="caution">
    <text evidence="3">The sequence shown here is derived from an EMBL/GenBank/DDBJ whole genome shotgun (WGS) entry which is preliminary data.</text>
</comment>
<reference evidence="3" key="1">
    <citation type="submission" date="2019-08" db="EMBL/GenBank/DDBJ databases">
        <authorList>
            <person name="Kucharzyk K."/>
            <person name="Murdoch R.W."/>
            <person name="Higgins S."/>
            <person name="Loffler F."/>
        </authorList>
    </citation>
    <scope>NUCLEOTIDE SEQUENCE</scope>
</reference>
<evidence type="ECO:0000313" key="3">
    <source>
        <dbReference type="EMBL" id="MPM87759.1"/>
    </source>
</evidence>
<dbReference type="InterPro" id="IPR000620">
    <property type="entry name" value="EamA_dom"/>
</dbReference>
<dbReference type="PANTHER" id="PTHR22911:SF137">
    <property type="entry name" value="SOLUTE CARRIER FAMILY 35 MEMBER G2-RELATED"/>
    <property type="match status" value="1"/>
</dbReference>
<dbReference type="GO" id="GO:0016020">
    <property type="term" value="C:membrane"/>
    <property type="evidence" value="ECO:0007669"/>
    <property type="project" value="InterPro"/>
</dbReference>